<evidence type="ECO:0000313" key="10">
    <source>
        <dbReference type="EMBL" id="KAB2575643.1"/>
    </source>
</evidence>
<evidence type="ECO:0000256" key="6">
    <source>
        <dbReference type="ARBA" id="ARBA00023136"/>
    </source>
</evidence>
<keyword evidence="3" id="KW-0999">Mitochondrion inner membrane</keyword>
<protein>
    <recommendedName>
        <fullName evidence="9">Letm1 RBD domain-containing protein</fullName>
    </recommendedName>
</protein>
<feature type="transmembrane region" description="Helical" evidence="8">
    <location>
        <begin position="152"/>
        <end position="173"/>
    </location>
</feature>
<organism evidence="10 11">
    <name type="scientific">Lasiodiplodia theobromae</name>
    <dbReference type="NCBI Taxonomy" id="45133"/>
    <lineage>
        <taxon>Eukaryota</taxon>
        <taxon>Fungi</taxon>
        <taxon>Dikarya</taxon>
        <taxon>Ascomycota</taxon>
        <taxon>Pezizomycotina</taxon>
        <taxon>Dothideomycetes</taxon>
        <taxon>Dothideomycetes incertae sedis</taxon>
        <taxon>Botryosphaeriales</taxon>
        <taxon>Botryosphaeriaceae</taxon>
        <taxon>Lasiodiplodia</taxon>
    </lineage>
</organism>
<dbReference type="Proteomes" id="UP000325902">
    <property type="component" value="Unassembled WGS sequence"/>
</dbReference>
<comment type="subcellular location">
    <subcellularLocation>
        <location evidence="1">Mitochondrion inner membrane</location>
        <topology evidence="1">Single-pass membrane protein</topology>
    </subcellularLocation>
</comment>
<dbReference type="PROSITE" id="PS51758">
    <property type="entry name" value="LETM1_RBD"/>
    <property type="match status" value="1"/>
</dbReference>
<reference evidence="10 11" key="1">
    <citation type="journal article" date="2019" name="Sci. Rep.">
        <title>A multi-omics analysis of the grapevine pathogen Lasiodiplodia theobromae reveals that temperature affects the expression of virulence- and pathogenicity-related genes.</title>
        <authorList>
            <person name="Felix C."/>
            <person name="Meneses R."/>
            <person name="Goncalves M.F.M."/>
            <person name="Tilleman L."/>
            <person name="Duarte A.S."/>
            <person name="Jorrin-Novo J.V."/>
            <person name="Van de Peer Y."/>
            <person name="Deforce D."/>
            <person name="Van Nieuwerburgh F."/>
            <person name="Esteves A.C."/>
            <person name="Alves A."/>
        </authorList>
    </citation>
    <scope>NUCLEOTIDE SEQUENCE [LARGE SCALE GENOMIC DNA]</scope>
    <source>
        <strain evidence="10 11">LA-SOL3</strain>
    </source>
</reference>
<evidence type="ECO:0000256" key="2">
    <source>
        <dbReference type="ARBA" id="ARBA00022692"/>
    </source>
</evidence>
<name>A0A5N5DCS2_9PEZI</name>
<evidence type="ECO:0000259" key="9">
    <source>
        <dbReference type="PROSITE" id="PS51758"/>
    </source>
</evidence>
<dbReference type="GO" id="GO:0030003">
    <property type="term" value="P:intracellular monoatomic cation homeostasis"/>
    <property type="evidence" value="ECO:0007669"/>
    <property type="project" value="TreeGrafter"/>
</dbReference>
<keyword evidence="11" id="KW-1185">Reference proteome</keyword>
<dbReference type="EMBL" id="VCHE01000031">
    <property type="protein sequence ID" value="KAB2575643.1"/>
    <property type="molecule type" value="Genomic_DNA"/>
</dbReference>
<dbReference type="AlphaFoldDB" id="A0A5N5DCS2"/>
<dbReference type="GO" id="GO:0043022">
    <property type="term" value="F:ribosome binding"/>
    <property type="evidence" value="ECO:0007669"/>
    <property type="project" value="InterPro"/>
</dbReference>
<dbReference type="GO" id="GO:0005743">
    <property type="term" value="C:mitochondrial inner membrane"/>
    <property type="evidence" value="ECO:0007669"/>
    <property type="project" value="UniProtKB-SubCell"/>
</dbReference>
<keyword evidence="6 8" id="KW-0472">Membrane</keyword>
<dbReference type="InterPro" id="IPR044202">
    <property type="entry name" value="LETM1/MDM38-like"/>
</dbReference>
<dbReference type="InterPro" id="IPR033122">
    <property type="entry name" value="LETM1-like_RBD"/>
</dbReference>
<evidence type="ECO:0000256" key="8">
    <source>
        <dbReference type="SAM" id="Phobius"/>
    </source>
</evidence>
<keyword evidence="4 8" id="KW-1133">Transmembrane helix</keyword>
<proteinExistence type="predicted"/>
<dbReference type="PANTHER" id="PTHR14009:SF6">
    <property type="entry name" value="LETM1 RBD DOMAIN-CONTAINING PROTEIN"/>
    <property type="match status" value="1"/>
</dbReference>
<feature type="domain" description="Letm1 RBD" evidence="9">
    <location>
        <begin position="167"/>
        <end position="367"/>
    </location>
</feature>
<dbReference type="PANTHER" id="PTHR14009">
    <property type="entry name" value="LEUCINE ZIPPER-EF-HAND CONTAINING TRANSMEMBRANE PROTEIN"/>
    <property type="match status" value="1"/>
</dbReference>
<dbReference type="Pfam" id="PF07766">
    <property type="entry name" value="LETM1_RBD"/>
    <property type="match status" value="1"/>
</dbReference>
<accession>A0A5N5DCS2</accession>
<dbReference type="OrthoDB" id="73691at2759"/>
<keyword evidence="5 7" id="KW-0496">Mitochondrion</keyword>
<evidence type="ECO:0000256" key="3">
    <source>
        <dbReference type="ARBA" id="ARBA00022792"/>
    </source>
</evidence>
<evidence type="ECO:0000256" key="5">
    <source>
        <dbReference type="ARBA" id="ARBA00023128"/>
    </source>
</evidence>
<evidence type="ECO:0000256" key="7">
    <source>
        <dbReference type="PROSITE-ProRule" id="PRU01094"/>
    </source>
</evidence>
<evidence type="ECO:0000313" key="11">
    <source>
        <dbReference type="Proteomes" id="UP000325902"/>
    </source>
</evidence>
<sequence length="367" mass="41961">MISRIGSARVAPSPFTLTPLQFACRRAVHQQAATSPSRPPSKSQPKLDLINRERANPPASTLPELVDVPPRRPDQNILSYGLQSGKAYWKFYKAGVKSIWNNRKLAKAVLERLRQNKEPFVQIKPGMDALDVAFTRGEFQLLRRSQHDMRRVPAFAVLLLLCGEWLPVIVIFVDGLVPLPCRIPRQVEKAERKREDQRRGGRKLLADTQAAARIDQHRVPQGDGETMRALDTLHLNLDQATKNLTHSPKTSVHLYLHHAATNFNVRSTLWDRTKAYTIMPSILWMIKLRRHLRYLTLDDALLRRDGGVDALRPEEVLVACTDRGIDITGKAEGQWRPDAQLRADLKEWLQKRRGSEWLKLLFEKNKA</sequence>
<gene>
    <name evidence="10" type="ORF">DBV05_g5680</name>
</gene>
<keyword evidence="2 8" id="KW-0812">Transmembrane</keyword>
<comment type="caution">
    <text evidence="10">The sequence shown here is derived from an EMBL/GenBank/DDBJ whole genome shotgun (WGS) entry which is preliminary data.</text>
</comment>
<evidence type="ECO:0000256" key="4">
    <source>
        <dbReference type="ARBA" id="ARBA00022989"/>
    </source>
</evidence>
<evidence type="ECO:0000256" key="1">
    <source>
        <dbReference type="ARBA" id="ARBA00004434"/>
    </source>
</evidence>